<feature type="domain" description="Ig-like" evidence="6">
    <location>
        <begin position="103"/>
        <end position="197"/>
    </location>
</feature>
<protein>
    <submittedName>
        <fullName evidence="7">H-2 class II histocompatibility antigen, A-Q alpha chain-like</fullName>
    </submittedName>
</protein>
<dbReference type="PANTHER" id="PTHR19944">
    <property type="entry name" value="MHC CLASS II-RELATED"/>
    <property type="match status" value="1"/>
</dbReference>
<name>A0A3Q3S7A6_9TELE</name>
<feature type="chain" id="PRO_5018654721" evidence="5">
    <location>
        <begin position="20"/>
        <end position="239"/>
    </location>
</feature>
<dbReference type="GO" id="GO:0042613">
    <property type="term" value="C:MHC class II protein complex"/>
    <property type="evidence" value="ECO:0007669"/>
    <property type="project" value="InterPro"/>
</dbReference>
<dbReference type="Ensembl" id="ENSMAMT00000019290.2">
    <property type="protein sequence ID" value="ENSMAMP00000018800.1"/>
    <property type="gene ID" value="ENSMAMG00000012676.2"/>
</dbReference>
<reference evidence="7" key="2">
    <citation type="submission" date="2025-09" db="UniProtKB">
        <authorList>
            <consortium name="Ensembl"/>
        </authorList>
    </citation>
    <scope>IDENTIFICATION</scope>
</reference>
<evidence type="ECO:0000313" key="8">
    <source>
        <dbReference type="Proteomes" id="UP000261640"/>
    </source>
</evidence>
<keyword evidence="8" id="KW-1185">Reference proteome</keyword>
<proteinExistence type="inferred from homology"/>
<dbReference type="GeneTree" id="ENSGT00940000161847"/>
<dbReference type="InterPro" id="IPR036179">
    <property type="entry name" value="Ig-like_dom_sf"/>
</dbReference>
<keyword evidence="4" id="KW-1133">Transmembrane helix</keyword>
<dbReference type="RefSeq" id="XP_026162497.1">
    <property type="nucleotide sequence ID" value="XM_026306712.1"/>
</dbReference>
<organism evidence="7 8">
    <name type="scientific">Mastacembelus armatus</name>
    <name type="common">zig-zag eel</name>
    <dbReference type="NCBI Taxonomy" id="205130"/>
    <lineage>
        <taxon>Eukaryota</taxon>
        <taxon>Metazoa</taxon>
        <taxon>Chordata</taxon>
        <taxon>Craniata</taxon>
        <taxon>Vertebrata</taxon>
        <taxon>Euteleostomi</taxon>
        <taxon>Actinopterygii</taxon>
        <taxon>Neopterygii</taxon>
        <taxon>Teleostei</taxon>
        <taxon>Neoteleostei</taxon>
        <taxon>Acanthomorphata</taxon>
        <taxon>Anabantaria</taxon>
        <taxon>Synbranchiformes</taxon>
        <taxon>Mastacembelidae</taxon>
        <taxon>Mastacembelus</taxon>
    </lineage>
</organism>
<dbReference type="RefSeq" id="XP_026162496.1">
    <property type="nucleotide sequence ID" value="XM_026306711.1"/>
</dbReference>
<evidence type="ECO:0000256" key="1">
    <source>
        <dbReference type="ARBA" id="ARBA00007394"/>
    </source>
</evidence>
<keyword evidence="4" id="KW-0472">Membrane</keyword>
<keyword evidence="3" id="KW-0393">Immunoglobulin domain</keyword>
<dbReference type="GO" id="GO:0006955">
    <property type="term" value="P:immune response"/>
    <property type="evidence" value="ECO:0007669"/>
    <property type="project" value="InterPro"/>
</dbReference>
<sequence>MTLSAAVLIIFTGAVCSSAAPPLHDFHYIYGCYEPDEVWVDVLVDGDVAAYADFNKEEVVWMMPHQPKSVKDFLNKSYEIAKAALGHCHSVLGIAKRADPGAPMRQDAPGTFIYTRYEEEEGVLNTLFCLANHFYPPTINFTWLRNEVPVTEGVLNLRYRHNNDGTFHRISTLTFTPTEGDVYTCTVEHQALSQPLTKSWELRQRKSSVSPAVVFFCVSIVLCLMGIGAGAFFATKQPE</sequence>
<dbReference type="OrthoDB" id="8925804at2759"/>
<dbReference type="PROSITE" id="PS50835">
    <property type="entry name" value="IG_LIKE"/>
    <property type="match status" value="1"/>
</dbReference>
<dbReference type="PANTHER" id="PTHR19944:SF86">
    <property type="entry name" value="HLA CLASS II HISTOCOMPATIBILITY ANTIGEN, DR ALPHA CHAIN"/>
    <property type="match status" value="1"/>
</dbReference>
<keyword evidence="2" id="KW-0325">Glycoprotein</keyword>
<dbReference type="InterPro" id="IPR001003">
    <property type="entry name" value="MHC_II_a_N"/>
</dbReference>
<evidence type="ECO:0000256" key="4">
    <source>
        <dbReference type="SAM" id="Phobius"/>
    </source>
</evidence>
<dbReference type="SUPFAM" id="SSF54452">
    <property type="entry name" value="MHC antigen-recognition domain"/>
    <property type="match status" value="1"/>
</dbReference>
<evidence type="ECO:0000259" key="6">
    <source>
        <dbReference type="PROSITE" id="PS50835"/>
    </source>
</evidence>
<dbReference type="InParanoid" id="A0A3Q3S7A6"/>
<dbReference type="InterPro" id="IPR013783">
    <property type="entry name" value="Ig-like_fold"/>
</dbReference>
<dbReference type="InterPro" id="IPR050160">
    <property type="entry name" value="MHC/Immunoglobulin"/>
</dbReference>
<comment type="similarity">
    <text evidence="1">Belongs to the MHC class II family.</text>
</comment>
<evidence type="ECO:0000256" key="3">
    <source>
        <dbReference type="ARBA" id="ARBA00023319"/>
    </source>
</evidence>
<dbReference type="InterPro" id="IPR003597">
    <property type="entry name" value="Ig_C1-set"/>
</dbReference>
<dbReference type="InterPro" id="IPR011162">
    <property type="entry name" value="MHC_I/II-like_Ag-recog"/>
</dbReference>
<dbReference type="InterPro" id="IPR003006">
    <property type="entry name" value="Ig/MHC_CS"/>
</dbReference>
<dbReference type="SMART" id="SM00920">
    <property type="entry name" value="MHC_II_alpha"/>
    <property type="match status" value="1"/>
</dbReference>
<dbReference type="GeneID" id="113130249"/>
<dbReference type="SUPFAM" id="SSF48726">
    <property type="entry name" value="Immunoglobulin"/>
    <property type="match status" value="1"/>
</dbReference>
<feature type="signal peptide" evidence="5">
    <location>
        <begin position="1"/>
        <end position="19"/>
    </location>
</feature>
<dbReference type="Gene3D" id="2.60.40.10">
    <property type="entry name" value="Immunoglobulins"/>
    <property type="match status" value="1"/>
</dbReference>
<dbReference type="Proteomes" id="UP000261640">
    <property type="component" value="Unplaced"/>
</dbReference>
<dbReference type="STRING" id="205130.ENSMAMP00000018800"/>
<dbReference type="InterPro" id="IPR007110">
    <property type="entry name" value="Ig-like_dom"/>
</dbReference>
<keyword evidence="4" id="KW-0812">Transmembrane</keyword>
<evidence type="ECO:0000256" key="5">
    <source>
        <dbReference type="SAM" id="SignalP"/>
    </source>
</evidence>
<dbReference type="Pfam" id="PF07654">
    <property type="entry name" value="C1-set"/>
    <property type="match status" value="1"/>
</dbReference>
<keyword evidence="5" id="KW-0732">Signal</keyword>
<evidence type="ECO:0000256" key="2">
    <source>
        <dbReference type="ARBA" id="ARBA00023180"/>
    </source>
</evidence>
<dbReference type="PROSITE" id="PS00290">
    <property type="entry name" value="IG_MHC"/>
    <property type="match status" value="1"/>
</dbReference>
<accession>A0A3Q3S7A6</accession>
<evidence type="ECO:0000313" key="7">
    <source>
        <dbReference type="Ensembl" id="ENSMAMP00000018800.1"/>
    </source>
</evidence>
<dbReference type="AlphaFoldDB" id="A0A3Q3S7A6"/>
<dbReference type="GO" id="GO:0019882">
    <property type="term" value="P:antigen processing and presentation"/>
    <property type="evidence" value="ECO:0007669"/>
    <property type="project" value="InterPro"/>
</dbReference>
<reference evidence="7" key="1">
    <citation type="submission" date="2025-08" db="UniProtKB">
        <authorList>
            <consortium name="Ensembl"/>
        </authorList>
    </citation>
    <scope>IDENTIFICATION</scope>
</reference>
<dbReference type="SMART" id="SM00407">
    <property type="entry name" value="IGc1"/>
    <property type="match status" value="1"/>
</dbReference>
<feature type="transmembrane region" description="Helical" evidence="4">
    <location>
        <begin position="212"/>
        <end position="234"/>
    </location>
</feature>